<keyword evidence="3 7" id="KW-0812">Transmembrane</keyword>
<dbReference type="SUPFAM" id="SSF48652">
    <property type="entry name" value="Tetraspanin"/>
    <property type="match status" value="1"/>
</dbReference>
<comment type="subcellular location">
    <subcellularLocation>
        <location evidence="1 7">Membrane</location>
        <topology evidence="1 7">Multi-pass membrane protein</topology>
    </subcellularLocation>
</comment>
<evidence type="ECO:0000256" key="7">
    <source>
        <dbReference type="RuleBase" id="RU361218"/>
    </source>
</evidence>
<dbReference type="GO" id="GO:0005886">
    <property type="term" value="C:plasma membrane"/>
    <property type="evidence" value="ECO:0007669"/>
    <property type="project" value="TreeGrafter"/>
</dbReference>
<feature type="disulfide bond" evidence="6">
    <location>
        <begin position="155"/>
        <end position="190"/>
    </location>
</feature>
<evidence type="ECO:0000256" key="3">
    <source>
        <dbReference type="ARBA" id="ARBA00022692"/>
    </source>
</evidence>
<evidence type="ECO:0000256" key="5">
    <source>
        <dbReference type="ARBA" id="ARBA00023136"/>
    </source>
</evidence>
<feature type="transmembrane region" description="Helical" evidence="7">
    <location>
        <begin position="20"/>
        <end position="43"/>
    </location>
</feature>
<sequence>MSFNENKRHRCDKKGKDIRILGAVLTGALLLQGLTLLGVGIWVVSEHRIPACEFIEVYLIEGYITIVIGVILTVLNLLAVYVIWRGSNFVQIRGFFVVLGVVIILEVTVAILSGTHRQEINSGAWLAKMWASTLSSYTDENAKECWENLQTTKQCCGTVNYSDWLILHDTMVSENQTNFTDASLPKSCSCFKEYNSKCETVLDSSRNLTIYTQGCYYALRPEFTTFLDLLRILVPALAIVQLIHSVFTLFTSLHIQAPKDIDIAPVHQKSVVYRVS</sequence>
<evidence type="ECO:0000313" key="8">
    <source>
        <dbReference type="EMBL" id="CAH1790127.1"/>
    </source>
</evidence>
<dbReference type="OrthoDB" id="9972904at2759"/>
<organism evidence="8 9">
    <name type="scientific">Owenia fusiformis</name>
    <name type="common">Polychaete worm</name>
    <dbReference type="NCBI Taxonomy" id="6347"/>
    <lineage>
        <taxon>Eukaryota</taxon>
        <taxon>Metazoa</taxon>
        <taxon>Spiralia</taxon>
        <taxon>Lophotrochozoa</taxon>
        <taxon>Annelida</taxon>
        <taxon>Polychaeta</taxon>
        <taxon>Sedentaria</taxon>
        <taxon>Canalipalpata</taxon>
        <taxon>Sabellida</taxon>
        <taxon>Oweniida</taxon>
        <taxon>Oweniidae</taxon>
        <taxon>Owenia</taxon>
    </lineage>
</organism>
<dbReference type="Proteomes" id="UP000749559">
    <property type="component" value="Unassembled WGS sequence"/>
</dbReference>
<feature type="transmembrane region" description="Helical" evidence="7">
    <location>
        <begin position="63"/>
        <end position="84"/>
    </location>
</feature>
<dbReference type="PIRSF" id="PIRSF002419">
    <property type="entry name" value="Tetraspanin"/>
    <property type="match status" value="1"/>
</dbReference>
<dbReference type="PRINTS" id="PR00259">
    <property type="entry name" value="TMFOUR"/>
</dbReference>
<evidence type="ECO:0000256" key="1">
    <source>
        <dbReference type="ARBA" id="ARBA00004141"/>
    </source>
</evidence>
<evidence type="ECO:0000313" key="9">
    <source>
        <dbReference type="Proteomes" id="UP000749559"/>
    </source>
</evidence>
<keyword evidence="5 7" id="KW-0472">Membrane</keyword>
<comment type="similarity">
    <text evidence="2 7">Belongs to the tetraspanin (TM4SF) family.</text>
</comment>
<dbReference type="Gene3D" id="1.10.1450.10">
    <property type="entry name" value="Tetraspanin"/>
    <property type="match status" value="1"/>
</dbReference>
<evidence type="ECO:0000256" key="6">
    <source>
        <dbReference type="PIRSR" id="PIRSR002419-1"/>
    </source>
</evidence>
<evidence type="ECO:0000256" key="4">
    <source>
        <dbReference type="ARBA" id="ARBA00022989"/>
    </source>
</evidence>
<dbReference type="AlphaFoldDB" id="A0A8J1TUZ0"/>
<comment type="caution">
    <text evidence="8">The sequence shown here is derived from an EMBL/GenBank/DDBJ whole genome shotgun (WGS) entry which is preliminary data.</text>
</comment>
<dbReference type="PANTHER" id="PTHR19282">
    <property type="entry name" value="TETRASPANIN"/>
    <property type="match status" value="1"/>
</dbReference>
<dbReference type="InterPro" id="IPR008952">
    <property type="entry name" value="Tetraspanin_EC2_sf"/>
</dbReference>
<dbReference type="EMBL" id="CAIIXF020000007">
    <property type="protein sequence ID" value="CAH1790127.1"/>
    <property type="molecule type" value="Genomic_DNA"/>
</dbReference>
<comment type="caution">
    <text evidence="7">Lacks conserved residue(s) required for the propagation of feature annotation.</text>
</comment>
<accession>A0A8J1TUZ0</accession>
<keyword evidence="9" id="KW-1185">Reference proteome</keyword>
<feature type="transmembrane region" description="Helical" evidence="7">
    <location>
        <begin position="96"/>
        <end position="115"/>
    </location>
</feature>
<name>A0A8J1TUZ0_OWEFU</name>
<dbReference type="InterPro" id="IPR000301">
    <property type="entry name" value="Tetraspanin_animals"/>
</dbReference>
<protein>
    <recommendedName>
        <fullName evidence="7">Tetraspanin</fullName>
    </recommendedName>
</protein>
<keyword evidence="6" id="KW-1015">Disulfide bond</keyword>
<keyword evidence="4 7" id="KW-1133">Transmembrane helix</keyword>
<dbReference type="InterPro" id="IPR018499">
    <property type="entry name" value="Tetraspanin/Peripherin"/>
</dbReference>
<proteinExistence type="inferred from homology"/>
<dbReference type="Pfam" id="PF00335">
    <property type="entry name" value="Tetraspanin"/>
    <property type="match status" value="1"/>
</dbReference>
<evidence type="ECO:0000256" key="2">
    <source>
        <dbReference type="ARBA" id="ARBA00006840"/>
    </source>
</evidence>
<reference evidence="8" key="1">
    <citation type="submission" date="2022-03" db="EMBL/GenBank/DDBJ databases">
        <authorList>
            <person name="Martin C."/>
        </authorList>
    </citation>
    <scope>NUCLEOTIDE SEQUENCE</scope>
</reference>
<dbReference type="PANTHER" id="PTHR19282:SF544">
    <property type="entry name" value="TETRASPANIN"/>
    <property type="match status" value="1"/>
</dbReference>
<gene>
    <name evidence="8" type="ORF">OFUS_LOCUS15377</name>
</gene>